<sequence length="50" mass="5702">MKENNLSRFTTKELVEELSRREGIEKTIAEPYKDVDVKVNGPAIILVVID</sequence>
<accession>F2JQS0</accession>
<evidence type="ECO:0008006" key="3">
    <source>
        <dbReference type="Google" id="ProtNLM"/>
    </source>
</evidence>
<organism evidence="1 2">
    <name type="scientific">Cellulosilyticum lentocellum (strain ATCC 49066 / DSM 5427 / NCIMB 11756 / RHM5)</name>
    <name type="common">Clostridium lentocellum</name>
    <dbReference type="NCBI Taxonomy" id="642492"/>
    <lineage>
        <taxon>Bacteria</taxon>
        <taxon>Bacillati</taxon>
        <taxon>Bacillota</taxon>
        <taxon>Clostridia</taxon>
        <taxon>Lachnospirales</taxon>
        <taxon>Cellulosilyticaceae</taxon>
        <taxon>Cellulosilyticum</taxon>
    </lineage>
</organism>
<gene>
    <name evidence="1" type="ordered locus">Clole_0933</name>
</gene>
<proteinExistence type="predicted"/>
<dbReference type="AlphaFoldDB" id="F2JQS0"/>
<protein>
    <recommendedName>
        <fullName evidence="3">BC1881 family protein</fullName>
    </recommendedName>
</protein>
<reference evidence="1 2" key="1">
    <citation type="journal article" date="2011" name="J. Bacteriol.">
        <title>Complete genome sequence of the cellulose-degrading bacterium Cellulosilyticum lentocellum.</title>
        <authorList>
            <consortium name="US DOE Joint Genome Institute"/>
            <person name="Miller D.A."/>
            <person name="Suen G."/>
            <person name="Bruce D."/>
            <person name="Copeland A."/>
            <person name="Cheng J.F."/>
            <person name="Detter C."/>
            <person name="Goodwin L.A."/>
            <person name="Han C.S."/>
            <person name="Hauser L.J."/>
            <person name="Land M.L."/>
            <person name="Lapidus A."/>
            <person name="Lucas S."/>
            <person name="Meincke L."/>
            <person name="Pitluck S."/>
            <person name="Tapia R."/>
            <person name="Teshima H."/>
            <person name="Woyke T."/>
            <person name="Fox B.G."/>
            <person name="Angert E.R."/>
            <person name="Currie C.R."/>
        </authorList>
    </citation>
    <scope>NUCLEOTIDE SEQUENCE [LARGE SCALE GENOMIC DNA]</scope>
    <source>
        <strain evidence="2">ATCC 49066 / DSM 5427 / NCIMB 11756 / RHM5</strain>
    </source>
</reference>
<evidence type="ECO:0000313" key="1">
    <source>
        <dbReference type="EMBL" id="ADZ82665.1"/>
    </source>
</evidence>
<keyword evidence="2" id="KW-1185">Reference proteome</keyword>
<dbReference type="NCBIfam" id="NF033495">
    <property type="entry name" value="phage_BC1881"/>
    <property type="match status" value="1"/>
</dbReference>
<dbReference type="eggNOG" id="ENOG5033NVE">
    <property type="taxonomic scope" value="Bacteria"/>
</dbReference>
<evidence type="ECO:0000313" key="2">
    <source>
        <dbReference type="Proteomes" id="UP000008467"/>
    </source>
</evidence>
<dbReference type="RefSeq" id="WP_013655966.1">
    <property type="nucleotide sequence ID" value="NC_015275.1"/>
</dbReference>
<name>F2JQS0_CELLD</name>
<dbReference type="HOGENOM" id="CLU_211494_1_0_9"/>
<dbReference type="EMBL" id="CP002582">
    <property type="protein sequence ID" value="ADZ82665.1"/>
    <property type="molecule type" value="Genomic_DNA"/>
</dbReference>
<dbReference type="KEGG" id="cle:Clole_0933"/>
<dbReference type="Proteomes" id="UP000008467">
    <property type="component" value="Chromosome"/>
</dbReference>
<dbReference type="STRING" id="642492.Clole_0933"/>
<dbReference type="InterPro" id="IPR047901">
    <property type="entry name" value="BC1881-like"/>
</dbReference>